<dbReference type="InterPro" id="IPR005467">
    <property type="entry name" value="His_kinase_dom"/>
</dbReference>
<feature type="domain" description="Histidine kinase" evidence="15">
    <location>
        <begin position="232"/>
        <end position="395"/>
    </location>
</feature>
<dbReference type="Gene3D" id="3.30.565.10">
    <property type="entry name" value="Histidine kinase-like ATPase, C-terminal domain"/>
    <property type="match status" value="1"/>
</dbReference>
<evidence type="ECO:0000256" key="4">
    <source>
        <dbReference type="ARBA" id="ARBA00022475"/>
    </source>
</evidence>
<dbReference type="SMART" id="SM00387">
    <property type="entry name" value="HATPase_c"/>
    <property type="match status" value="1"/>
</dbReference>
<evidence type="ECO:0000256" key="14">
    <source>
        <dbReference type="SAM" id="Phobius"/>
    </source>
</evidence>
<dbReference type="InterPro" id="IPR036097">
    <property type="entry name" value="HisK_dim/P_sf"/>
</dbReference>
<keyword evidence="5" id="KW-0597">Phosphoprotein</keyword>
<comment type="catalytic activity">
    <reaction evidence="1">
        <text>ATP + protein L-histidine = ADP + protein N-phospho-L-histidine.</text>
        <dbReference type="EC" id="2.7.13.3"/>
    </reaction>
</comment>
<dbReference type="InterPro" id="IPR036890">
    <property type="entry name" value="HATPase_C_sf"/>
</dbReference>
<dbReference type="PANTHER" id="PTHR45528">
    <property type="entry name" value="SENSOR HISTIDINE KINASE CPXA"/>
    <property type="match status" value="1"/>
</dbReference>
<keyword evidence="4" id="KW-1003">Cell membrane</keyword>
<dbReference type="GO" id="GO:0000155">
    <property type="term" value="F:phosphorelay sensor kinase activity"/>
    <property type="evidence" value="ECO:0007669"/>
    <property type="project" value="InterPro"/>
</dbReference>
<keyword evidence="7 14" id="KW-0812">Transmembrane</keyword>
<dbReference type="PANTHER" id="PTHR45528:SF1">
    <property type="entry name" value="SENSOR HISTIDINE KINASE CPXA"/>
    <property type="match status" value="1"/>
</dbReference>
<dbReference type="RefSeq" id="WP_303499898.1">
    <property type="nucleotide sequence ID" value="NZ_JAUOPU010000012.1"/>
</dbReference>
<keyword evidence="8" id="KW-0547">Nucleotide-binding</keyword>
<evidence type="ECO:0000313" key="17">
    <source>
        <dbReference type="Proteomes" id="UP001170624"/>
    </source>
</evidence>
<dbReference type="SMART" id="SM00388">
    <property type="entry name" value="HisKA"/>
    <property type="match status" value="1"/>
</dbReference>
<gene>
    <name evidence="16" type="ORF">Q4568_12785</name>
</gene>
<reference evidence="16" key="1">
    <citation type="submission" date="2023-07" db="EMBL/GenBank/DDBJ databases">
        <title>Genome content predicts the carbon catabolic preferences of heterotrophic bacteria.</title>
        <authorList>
            <person name="Gralka M."/>
        </authorList>
    </citation>
    <scope>NUCLEOTIDE SEQUENCE</scope>
    <source>
        <strain evidence="16">G2M05</strain>
    </source>
</reference>
<proteinExistence type="predicted"/>
<keyword evidence="6" id="KW-0808">Transferase</keyword>
<dbReference type="CDD" id="cd00082">
    <property type="entry name" value="HisKA"/>
    <property type="match status" value="1"/>
</dbReference>
<organism evidence="16 17">
    <name type="scientific">Photobacterium sanguinicancri</name>
    <dbReference type="NCBI Taxonomy" id="875932"/>
    <lineage>
        <taxon>Bacteria</taxon>
        <taxon>Pseudomonadati</taxon>
        <taxon>Pseudomonadota</taxon>
        <taxon>Gammaproteobacteria</taxon>
        <taxon>Vibrionales</taxon>
        <taxon>Vibrionaceae</taxon>
        <taxon>Photobacterium</taxon>
    </lineage>
</organism>
<feature type="transmembrane region" description="Helical" evidence="14">
    <location>
        <begin position="152"/>
        <end position="171"/>
    </location>
</feature>
<dbReference type="SUPFAM" id="SSF55874">
    <property type="entry name" value="ATPase domain of HSP90 chaperone/DNA topoisomerase II/histidine kinase"/>
    <property type="match status" value="1"/>
</dbReference>
<evidence type="ECO:0000256" key="8">
    <source>
        <dbReference type="ARBA" id="ARBA00022741"/>
    </source>
</evidence>
<keyword evidence="10" id="KW-0067">ATP-binding</keyword>
<comment type="subcellular location">
    <subcellularLocation>
        <location evidence="2">Cell membrane</location>
        <topology evidence="2">Multi-pass membrane protein</topology>
    </subcellularLocation>
</comment>
<dbReference type="Gene3D" id="1.10.287.130">
    <property type="match status" value="1"/>
</dbReference>
<dbReference type="GO" id="GO:0005886">
    <property type="term" value="C:plasma membrane"/>
    <property type="evidence" value="ECO:0007669"/>
    <property type="project" value="UniProtKB-SubCell"/>
</dbReference>
<name>A0AAW7Y9U2_9GAMM</name>
<dbReference type="GO" id="GO:0005524">
    <property type="term" value="F:ATP binding"/>
    <property type="evidence" value="ECO:0007669"/>
    <property type="project" value="UniProtKB-KW"/>
</dbReference>
<accession>A0AAW7Y9U2</accession>
<dbReference type="AlphaFoldDB" id="A0AAW7Y9U2"/>
<keyword evidence="13 14" id="KW-0472">Membrane</keyword>
<keyword evidence="12" id="KW-0902">Two-component regulatory system</keyword>
<evidence type="ECO:0000256" key="2">
    <source>
        <dbReference type="ARBA" id="ARBA00004651"/>
    </source>
</evidence>
<keyword evidence="9 16" id="KW-0418">Kinase</keyword>
<dbReference type="Proteomes" id="UP001170624">
    <property type="component" value="Unassembled WGS sequence"/>
</dbReference>
<sequence length="425" mass="48372">MKINQSLLRIVFASIGSALLLVILCYSLLAQSFYFWGLDNSLAVNSIHVSNLVDQQGIEIVENKVDVIDAEIFQGYDALPEDIKNKFTVDQLKMDEHYNFEVKDNWYDFPRVMYFIHPAQTQTGLTYYIVNTFDDTFLQPEVEKIEEGLPSITMVSGVIITLFIFVGLLLLRYIARPISKLHQWAQQLTLKTLADPVPAFGFRELDDLAEKIHTNLQNIEKTLSRESQFLQHASHELRTPIAVILSNASLMDHMWHDAPPACQKPLDRINRAGLTMSHLTETLLWLTRNKDYQPTIETFNVSQLTEELVEEHQYLLGGKDVTVELALSPVTQALPKVMIRIIIANLIRNAMQHTDSGHILIKLEQGSLTIVNWGELLKGEKSDGFGLGIKLVKQICTNQGWHYQQDVVNDACTVKVLFNKVNQKI</sequence>
<evidence type="ECO:0000256" key="3">
    <source>
        <dbReference type="ARBA" id="ARBA00012438"/>
    </source>
</evidence>
<dbReference type="Pfam" id="PF00512">
    <property type="entry name" value="HisKA"/>
    <property type="match status" value="1"/>
</dbReference>
<dbReference type="EMBL" id="JAUOPU010000012">
    <property type="protein sequence ID" value="MDO6543415.1"/>
    <property type="molecule type" value="Genomic_DNA"/>
</dbReference>
<dbReference type="InterPro" id="IPR003594">
    <property type="entry name" value="HATPase_dom"/>
</dbReference>
<evidence type="ECO:0000256" key="10">
    <source>
        <dbReference type="ARBA" id="ARBA00022840"/>
    </source>
</evidence>
<dbReference type="EC" id="2.7.13.3" evidence="3"/>
<comment type="caution">
    <text evidence="16">The sequence shown here is derived from an EMBL/GenBank/DDBJ whole genome shotgun (WGS) entry which is preliminary data.</text>
</comment>
<dbReference type="PROSITE" id="PS50109">
    <property type="entry name" value="HIS_KIN"/>
    <property type="match status" value="1"/>
</dbReference>
<dbReference type="InterPro" id="IPR050398">
    <property type="entry name" value="HssS/ArlS-like"/>
</dbReference>
<evidence type="ECO:0000313" key="16">
    <source>
        <dbReference type="EMBL" id="MDO6543415.1"/>
    </source>
</evidence>
<protein>
    <recommendedName>
        <fullName evidence="3">histidine kinase</fullName>
        <ecNumber evidence="3">2.7.13.3</ecNumber>
    </recommendedName>
</protein>
<dbReference type="SUPFAM" id="SSF47384">
    <property type="entry name" value="Homodimeric domain of signal transducing histidine kinase"/>
    <property type="match status" value="1"/>
</dbReference>
<evidence type="ECO:0000256" key="13">
    <source>
        <dbReference type="ARBA" id="ARBA00023136"/>
    </source>
</evidence>
<keyword evidence="11 14" id="KW-1133">Transmembrane helix</keyword>
<evidence type="ECO:0000256" key="11">
    <source>
        <dbReference type="ARBA" id="ARBA00022989"/>
    </source>
</evidence>
<dbReference type="Gene3D" id="6.10.340.10">
    <property type="match status" value="1"/>
</dbReference>
<evidence type="ECO:0000256" key="9">
    <source>
        <dbReference type="ARBA" id="ARBA00022777"/>
    </source>
</evidence>
<evidence type="ECO:0000256" key="12">
    <source>
        <dbReference type="ARBA" id="ARBA00023012"/>
    </source>
</evidence>
<evidence type="ECO:0000256" key="1">
    <source>
        <dbReference type="ARBA" id="ARBA00000085"/>
    </source>
</evidence>
<evidence type="ECO:0000259" key="15">
    <source>
        <dbReference type="PROSITE" id="PS50109"/>
    </source>
</evidence>
<feature type="transmembrane region" description="Helical" evidence="14">
    <location>
        <begin position="7"/>
        <end position="29"/>
    </location>
</feature>
<evidence type="ECO:0000256" key="7">
    <source>
        <dbReference type="ARBA" id="ARBA00022692"/>
    </source>
</evidence>
<evidence type="ECO:0000256" key="5">
    <source>
        <dbReference type="ARBA" id="ARBA00022553"/>
    </source>
</evidence>
<dbReference type="InterPro" id="IPR003661">
    <property type="entry name" value="HisK_dim/P_dom"/>
</dbReference>
<evidence type="ECO:0000256" key="6">
    <source>
        <dbReference type="ARBA" id="ARBA00022679"/>
    </source>
</evidence>